<dbReference type="Pfam" id="PF00149">
    <property type="entry name" value="Metallophos"/>
    <property type="match status" value="1"/>
</dbReference>
<accession>A0AAW6LTU3</accession>
<evidence type="ECO:0000313" key="2">
    <source>
        <dbReference type="EMBL" id="MDE8649944.1"/>
    </source>
</evidence>
<evidence type="ECO:0000313" key="3">
    <source>
        <dbReference type="Proteomes" id="UP001217325"/>
    </source>
</evidence>
<dbReference type="InterPro" id="IPR004843">
    <property type="entry name" value="Calcineurin-like_PHP"/>
</dbReference>
<dbReference type="InterPro" id="IPR029052">
    <property type="entry name" value="Metallo-depent_PP-like"/>
</dbReference>
<protein>
    <submittedName>
        <fullName evidence="2">Metallophosphoesterase</fullName>
    </submittedName>
</protein>
<dbReference type="Gene3D" id="3.60.21.10">
    <property type="match status" value="1"/>
</dbReference>
<reference evidence="2" key="1">
    <citation type="submission" date="2023-02" db="EMBL/GenBank/DDBJ databases">
        <title>A novel hydrolase synthesized by Rhodococcus erythropolis HQ is responsible for the detoxification of Zearalenone.</title>
        <authorList>
            <person name="Hu J."/>
            <person name="Xu J."/>
        </authorList>
    </citation>
    <scope>NUCLEOTIDE SEQUENCE</scope>
    <source>
        <strain evidence="2">HQ</strain>
    </source>
</reference>
<proteinExistence type="predicted"/>
<dbReference type="Proteomes" id="UP001217325">
    <property type="component" value="Unassembled WGS sequence"/>
</dbReference>
<dbReference type="EMBL" id="JARDXE010000039">
    <property type="protein sequence ID" value="MDE8649944.1"/>
    <property type="molecule type" value="Genomic_DNA"/>
</dbReference>
<dbReference type="RefSeq" id="WP_275233096.1">
    <property type="nucleotide sequence ID" value="NZ_JARDXE010000039.1"/>
</dbReference>
<gene>
    <name evidence="2" type="ORF">PXH69_33815</name>
</gene>
<organism evidence="2 3">
    <name type="scientific">Rhodococcus qingshengii</name>
    <dbReference type="NCBI Taxonomy" id="334542"/>
    <lineage>
        <taxon>Bacteria</taxon>
        <taxon>Bacillati</taxon>
        <taxon>Actinomycetota</taxon>
        <taxon>Actinomycetes</taxon>
        <taxon>Mycobacteriales</taxon>
        <taxon>Nocardiaceae</taxon>
        <taxon>Rhodococcus</taxon>
        <taxon>Rhodococcus erythropolis group</taxon>
    </lineage>
</organism>
<feature type="domain" description="Calcineurin-like phosphoesterase" evidence="1">
    <location>
        <begin position="29"/>
        <end position="158"/>
    </location>
</feature>
<dbReference type="GO" id="GO:0016787">
    <property type="term" value="F:hydrolase activity"/>
    <property type="evidence" value="ECO:0007669"/>
    <property type="project" value="InterPro"/>
</dbReference>
<sequence>MRTMILADRPAEVDLLTTIVENDIECVITCGDLHKYYLRDLASVTIPKFGVYGNHCSRGYLDELGITDLHGRKGRLPNGMSVVGLEGCVRYKNEPDVLYTQEEYAAILAAYPWKVDVVVTHAPPEGVNDSSDAAHVGITALREYVDVVGPRYLLHGHTYPNPVLEQVGRTSVIYTHGMQIVTL</sequence>
<dbReference type="AlphaFoldDB" id="A0AAW6LTU3"/>
<name>A0AAW6LTU3_RHOSG</name>
<evidence type="ECO:0000259" key="1">
    <source>
        <dbReference type="Pfam" id="PF00149"/>
    </source>
</evidence>
<comment type="caution">
    <text evidence="2">The sequence shown here is derived from an EMBL/GenBank/DDBJ whole genome shotgun (WGS) entry which is preliminary data.</text>
</comment>
<dbReference type="SUPFAM" id="SSF56300">
    <property type="entry name" value="Metallo-dependent phosphatases"/>
    <property type="match status" value="1"/>
</dbReference>